<protein>
    <submittedName>
        <fullName evidence="1">Dehydrogenase</fullName>
    </submittedName>
</protein>
<sequence>MKNWLPYMFILIMLLGACNSGEQTGNLGENSGEDAAEDNIDYKLLHQLNYMPPEIGSSISIVQDEKLYLTWAEIFEFDTVHAIDFETEEVLFITAYSDGCGRVFESVKKEGETLIVKLNYPEDIRKEKDIVCTEIALPNTYVIKMEKTNTTKGKLIDIQRTIYEDNAIVQEKLQ</sequence>
<comment type="caution">
    <text evidence="1">The sequence shown here is derived from an EMBL/GenBank/DDBJ whole genome shotgun (WGS) entry which is preliminary data.</text>
</comment>
<evidence type="ECO:0000313" key="1">
    <source>
        <dbReference type="EMBL" id="MBD8034942.1"/>
    </source>
</evidence>
<dbReference type="Proteomes" id="UP000600565">
    <property type="component" value="Unassembled WGS sequence"/>
</dbReference>
<evidence type="ECO:0000313" key="2">
    <source>
        <dbReference type="Proteomes" id="UP000600565"/>
    </source>
</evidence>
<dbReference type="EMBL" id="JACSPW010000027">
    <property type="protein sequence ID" value="MBD8034942.1"/>
    <property type="molecule type" value="Genomic_DNA"/>
</dbReference>
<dbReference type="RefSeq" id="WP_191705427.1">
    <property type="nucleotide sequence ID" value="NZ_JACSPW010000027.1"/>
</dbReference>
<keyword evidence="2" id="KW-1185">Reference proteome</keyword>
<proteinExistence type="predicted"/>
<organism evidence="1 2">
    <name type="scientific">Solibacillus merdavium</name>
    <dbReference type="NCBI Taxonomy" id="2762218"/>
    <lineage>
        <taxon>Bacteria</taxon>
        <taxon>Bacillati</taxon>
        <taxon>Bacillota</taxon>
        <taxon>Bacilli</taxon>
        <taxon>Bacillales</taxon>
        <taxon>Caryophanaceae</taxon>
        <taxon>Solibacillus</taxon>
    </lineage>
</organism>
<reference evidence="1 2" key="1">
    <citation type="submission" date="2020-08" db="EMBL/GenBank/DDBJ databases">
        <title>A Genomic Blueprint of the Chicken Gut Microbiome.</title>
        <authorList>
            <person name="Gilroy R."/>
            <person name="Ravi A."/>
            <person name="Getino M."/>
            <person name="Pursley I."/>
            <person name="Horton D.L."/>
            <person name="Alikhan N.-F."/>
            <person name="Baker D."/>
            <person name="Gharbi K."/>
            <person name="Hall N."/>
            <person name="Watson M."/>
            <person name="Adriaenssens E.M."/>
            <person name="Foster-Nyarko E."/>
            <person name="Jarju S."/>
            <person name="Secka A."/>
            <person name="Antonio M."/>
            <person name="Oren A."/>
            <person name="Chaudhuri R."/>
            <person name="La Ragione R.M."/>
            <person name="Hildebrand F."/>
            <person name="Pallen M.J."/>
        </authorList>
    </citation>
    <scope>NUCLEOTIDE SEQUENCE [LARGE SCALE GENOMIC DNA]</scope>
    <source>
        <strain evidence="1 2">Sa1YVA6</strain>
    </source>
</reference>
<dbReference type="PROSITE" id="PS51257">
    <property type="entry name" value="PROKAR_LIPOPROTEIN"/>
    <property type="match status" value="1"/>
</dbReference>
<gene>
    <name evidence="1" type="ORF">H9632_17925</name>
</gene>
<accession>A0ABR8XSN5</accession>
<name>A0ABR8XSN5_9BACL</name>